<proteinExistence type="predicted"/>
<dbReference type="InterPro" id="IPR008266">
    <property type="entry name" value="Tyr_kinase_AS"/>
</dbReference>
<feature type="binding site" evidence="1">
    <location>
        <position position="781"/>
    </location>
    <ligand>
        <name>ATP</name>
        <dbReference type="ChEBI" id="CHEBI:30616"/>
    </ligand>
</feature>
<sequence length="1209" mass="135039">MDSDSSGTSEFDEEENEGHCPAPYNLPQGHQSRNSHSRQGVELQLRTLSNTPYILRAVSKFKRMKGQAAKEYSPLSLEDNSRSQDELRKVVSAKMRRTAKTLLAGLTFLQTEFREKAKSQARAGPVRQRRSASMTGVTTRRLQPEVAASGAPRRQSDTALKPWQGSLSLQAAFSREWEQRPAAAVAGFQPRVEVPVAELTRLHCQAVSLLAALKAAKMLRRAAERRRAARGKAEWLRQRLFSQAASDPVQAQLCKAQNLLEDMQASNPGAGGPALMDHKQAAQLLATLRQWQNQRRAIASAVREVQGRETLCGQRADTVEYIWSIVRNVSSQIIRHAECIAGSIAESFSKFEDMQAPTQQQVIAVAKQVTELVAKEMELSRENPTDTSANPNGPAPLDHSEVAKWVLQTGAAALMAVFRVQSQLTTNGIEPGSASVVFKGVLSAWKASCKILEACRQVCGSDVFILEGYAIPLEAHILLTHDSVILCNQTFCREPWSPEVKEVLLLHHCLGNSLQSLSSMVTHMLGGVDELHENCPDILDELEAKADDVADGFYTLLGTIVERLEGMVAQQEECSAPQALQEFVCKVIDFVLDLFGDNLHMARCIEMERGNERLSSIITSSFACLRAVGRELPERAQDLDAHMGYVSEKALRVQGAAQELVDMGAGSQAPLMRASSSLSAPWHSMSFPREGMDRSLLSQDSLRIELVNGDTGISSPAASWHLTPKEASMLGITWGQQPLDPRNIAVTNDHHLELKRQLGHGSSGSVYLGKRRHEKGYIAVKVIPGLNRRENDTPEPEDKWSEILREWDTHYRLRGRYMVELEELVWYIKRKKGGVHLLGIEPGKEYLCFVMEFCCFGDLNQLLLKAREYRDSPETNMREEVKLSRQSEETVKFFKRADVRIIIAQHVAAGLRRMHARGIVHCDLRPTNIFLNEGNKEKHGHTMVAQIGDFGGSRFNAVSVDGNQPSNLLSIKYQAPEVIRDPGSYTAASDVFSFGVVLWQIITLEQPWEGMVDAYVWHHVPHGQRLKWPEGGCRPFYCYAEAKDLVCRCWDNEPSNRPNMEEVLECLQHLYEEEVMNLKQHLEHVKQQRAQIVAMGESSTRAQEVVHESPGLEMHPTRSEVCEMGEVSKADAVTDEATTLVCERPSIDGRTATELKSVCETCIDAFETARPELDSPCQSTHGEDQQFTSRKSRLKRFLRVLCCMPMPFG</sequence>
<feature type="region of interest" description="Disordered" evidence="2">
    <location>
        <begin position="1"/>
        <end position="40"/>
    </location>
</feature>
<dbReference type="InterPro" id="IPR017441">
    <property type="entry name" value="Protein_kinase_ATP_BS"/>
</dbReference>
<keyword evidence="4" id="KW-0808">Transferase</keyword>
<name>A0A061RM57_9CHLO</name>
<evidence type="ECO:0000256" key="2">
    <source>
        <dbReference type="SAM" id="MobiDB-lite"/>
    </source>
</evidence>
<dbReference type="PROSITE" id="PS00107">
    <property type="entry name" value="PROTEIN_KINASE_ATP"/>
    <property type="match status" value="1"/>
</dbReference>
<dbReference type="AlphaFoldDB" id="A0A061RM57"/>
<dbReference type="InterPro" id="IPR011009">
    <property type="entry name" value="Kinase-like_dom_sf"/>
</dbReference>
<dbReference type="SUPFAM" id="SSF56112">
    <property type="entry name" value="Protein kinase-like (PK-like)"/>
    <property type="match status" value="1"/>
</dbReference>
<evidence type="ECO:0000313" key="4">
    <source>
        <dbReference type="EMBL" id="JAC74012.1"/>
    </source>
</evidence>
<feature type="compositionally biased region" description="Polar residues" evidence="2">
    <location>
        <begin position="131"/>
        <end position="141"/>
    </location>
</feature>
<keyword evidence="1" id="KW-0547">Nucleotide-binding</keyword>
<accession>A0A061RM57</accession>
<evidence type="ECO:0000256" key="1">
    <source>
        <dbReference type="PROSITE-ProRule" id="PRU10141"/>
    </source>
</evidence>
<gene>
    <name evidence="4" type="ORF">TSPGSL018_27126</name>
</gene>
<dbReference type="GO" id="GO:0004674">
    <property type="term" value="F:protein serine/threonine kinase activity"/>
    <property type="evidence" value="ECO:0007669"/>
    <property type="project" value="TreeGrafter"/>
</dbReference>
<keyword evidence="1" id="KW-0067">ATP-binding</keyword>
<dbReference type="PROSITE" id="PS50011">
    <property type="entry name" value="PROTEIN_KINASE_DOM"/>
    <property type="match status" value="1"/>
</dbReference>
<feature type="region of interest" description="Disordered" evidence="2">
    <location>
        <begin position="119"/>
        <end position="158"/>
    </location>
</feature>
<dbReference type="GO" id="GO:0005524">
    <property type="term" value="F:ATP binding"/>
    <property type="evidence" value="ECO:0007669"/>
    <property type="project" value="UniProtKB-UniRule"/>
</dbReference>
<dbReference type="Gene3D" id="1.10.510.10">
    <property type="entry name" value="Transferase(Phosphotransferase) domain 1"/>
    <property type="match status" value="1"/>
</dbReference>
<reference evidence="4" key="1">
    <citation type="submission" date="2014-05" db="EMBL/GenBank/DDBJ databases">
        <title>The transcriptome of the halophilic microalga Tetraselmis sp. GSL018 isolated from the Great Salt Lake, Utah.</title>
        <authorList>
            <person name="Jinkerson R.E."/>
            <person name="D'Adamo S."/>
            <person name="Posewitz M.C."/>
        </authorList>
    </citation>
    <scope>NUCLEOTIDE SEQUENCE</scope>
    <source>
        <strain evidence="4">GSL018</strain>
    </source>
</reference>
<dbReference type="EMBL" id="GBEZ01011804">
    <property type="protein sequence ID" value="JAC74012.1"/>
    <property type="molecule type" value="Transcribed_RNA"/>
</dbReference>
<feature type="compositionally biased region" description="Polar residues" evidence="2">
    <location>
        <begin position="28"/>
        <end position="38"/>
    </location>
</feature>
<keyword evidence="4" id="KW-0418">Kinase</keyword>
<dbReference type="InterPro" id="IPR000719">
    <property type="entry name" value="Prot_kinase_dom"/>
</dbReference>
<dbReference type="PROSITE" id="PS00109">
    <property type="entry name" value="PROTEIN_KINASE_TYR"/>
    <property type="match status" value="1"/>
</dbReference>
<dbReference type="InterPro" id="IPR051681">
    <property type="entry name" value="Ser/Thr_Kinases-Pseudokinases"/>
</dbReference>
<evidence type="ECO:0000259" key="3">
    <source>
        <dbReference type="PROSITE" id="PS50011"/>
    </source>
</evidence>
<feature type="domain" description="Protein kinase" evidence="3">
    <location>
        <begin position="752"/>
        <end position="1072"/>
    </location>
</feature>
<protein>
    <submittedName>
        <fullName evidence="4">Tkl family protein kinase</fullName>
    </submittedName>
</protein>
<dbReference type="Pfam" id="PF00069">
    <property type="entry name" value="Pkinase"/>
    <property type="match status" value="1"/>
</dbReference>
<organism evidence="4">
    <name type="scientific">Tetraselmis sp. GSL018</name>
    <dbReference type="NCBI Taxonomy" id="582737"/>
    <lineage>
        <taxon>Eukaryota</taxon>
        <taxon>Viridiplantae</taxon>
        <taxon>Chlorophyta</taxon>
        <taxon>core chlorophytes</taxon>
        <taxon>Chlorodendrophyceae</taxon>
        <taxon>Chlorodendrales</taxon>
        <taxon>Chlorodendraceae</taxon>
        <taxon>Tetraselmis</taxon>
    </lineage>
</organism>
<dbReference type="PANTHER" id="PTHR44329">
    <property type="entry name" value="SERINE/THREONINE-PROTEIN KINASE TNNI3K-RELATED"/>
    <property type="match status" value="1"/>
</dbReference>